<evidence type="ECO:0000256" key="1">
    <source>
        <dbReference type="ARBA" id="ARBA00007074"/>
    </source>
</evidence>
<evidence type="ECO:0000313" key="8">
    <source>
        <dbReference type="Proteomes" id="UP001589890"/>
    </source>
</evidence>
<keyword evidence="3" id="KW-0378">Hydrolase</keyword>
<dbReference type="InterPro" id="IPR000064">
    <property type="entry name" value="NLP_P60_dom"/>
</dbReference>
<feature type="signal peptide" evidence="5">
    <location>
        <begin position="1"/>
        <end position="24"/>
    </location>
</feature>
<dbReference type="InterPro" id="IPR051202">
    <property type="entry name" value="Peptidase_C40"/>
</dbReference>
<dbReference type="PANTHER" id="PTHR47053">
    <property type="entry name" value="MUREIN DD-ENDOPEPTIDASE MEPH-RELATED"/>
    <property type="match status" value="1"/>
</dbReference>
<evidence type="ECO:0000313" key="7">
    <source>
        <dbReference type="EMBL" id="MFC0627710.1"/>
    </source>
</evidence>
<gene>
    <name evidence="7" type="ORF">ACFFGN_26790</name>
</gene>
<evidence type="ECO:0000256" key="2">
    <source>
        <dbReference type="ARBA" id="ARBA00022670"/>
    </source>
</evidence>
<keyword evidence="8" id="KW-1185">Reference proteome</keyword>
<organism evidence="7 8">
    <name type="scientific">Kribbella deserti</name>
    <dbReference type="NCBI Taxonomy" id="1926257"/>
    <lineage>
        <taxon>Bacteria</taxon>
        <taxon>Bacillati</taxon>
        <taxon>Actinomycetota</taxon>
        <taxon>Actinomycetes</taxon>
        <taxon>Propionibacteriales</taxon>
        <taxon>Kribbellaceae</taxon>
        <taxon>Kribbella</taxon>
    </lineage>
</organism>
<dbReference type="Proteomes" id="UP001589890">
    <property type="component" value="Unassembled WGS sequence"/>
</dbReference>
<comment type="caution">
    <text evidence="7">The sequence shown here is derived from an EMBL/GenBank/DDBJ whole genome shotgun (WGS) entry which is preliminary data.</text>
</comment>
<evidence type="ECO:0000256" key="4">
    <source>
        <dbReference type="ARBA" id="ARBA00022807"/>
    </source>
</evidence>
<keyword evidence="5" id="KW-0732">Signal</keyword>
<feature type="domain" description="NlpC/P60" evidence="6">
    <location>
        <begin position="156"/>
        <end position="297"/>
    </location>
</feature>
<evidence type="ECO:0000256" key="5">
    <source>
        <dbReference type="SAM" id="SignalP"/>
    </source>
</evidence>
<reference evidence="7 8" key="1">
    <citation type="submission" date="2024-09" db="EMBL/GenBank/DDBJ databases">
        <authorList>
            <person name="Sun Q."/>
            <person name="Mori K."/>
        </authorList>
    </citation>
    <scope>NUCLEOTIDE SEQUENCE [LARGE SCALE GENOMIC DNA]</scope>
    <source>
        <strain evidence="7 8">CGMCC 1.15906</strain>
    </source>
</reference>
<accession>A0ABV6QSV0</accession>
<dbReference type="Pfam" id="PF00877">
    <property type="entry name" value="NLPC_P60"/>
    <property type="match status" value="1"/>
</dbReference>
<keyword evidence="2" id="KW-0645">Protease</keyword>
<dbReference type="PROSITE" id="PS51935">
    <property type="entry name" value="NLPC_P60"/>
    <property type="match status" value="1"/>
</dbReference>
<evidence type="ECO:0000259" key="6">
    <source>
        <dbReference type="PROSITE" id="PS51935"/>
    </source>
</evidence>
<evidence type="ECO:0000256" key="3">
    <source>
        <dbReference type="ARBA" id="ARBA00022801"/>
    </source>
</evidence>
<dbReference type="SUPFAM" id="SSF54001">
    <property type="entry name" value="Cysteine proteinases"/>
    <property type="match status" value="1"/>
</dbReference>
<dbReference type="InterPro" id="IPR038765">
    <property type="entry name" value="Papain-like_cys_pep_sf"/>
</dbReference>
<dbReference type="PANTHER" id="PTHR47053:SF5">
    <property type="entry name" value="BIFUNCTIONAL MURAMIDASE_DL-ENDOPEPTIDASE CWLT"/>
    <property type="match status" value="1"/>
</dbReference>
<dbReference type="EMBL" id="JBHLTC010000036">
    <property type="protein sequence ID" value="MFC0627710.1"/>
    <property type="molecule type" value="Genomic_DNA"/>
</dbReference>
<sequence>MRTNQLKRGVATLVMAMATTLAGAAVVPTASYAAGLSNPSGTLTVKCPGAHAFIQVDWLGPNEVTIRWRIRDTAASGNVSPILRINAIAPGGSAAAMKFGNGKTYYVLTAGNGSQKVGLTRGWNPGNLGDISHLKVTVKNGTTAQGVDCHQSRNIFNWSRLAYDTALSKSDKGYRLGGMGPDYYDCSGLVLTSYNGIKHFPDFNTNNVRTAEQIYNWARTHTSPAKAYAKRVSPSDVKVGDLLFYRDTVESPRAVTHVAFWAGNNTLYDALSPTAGIGYHANTSWWSSKLVAVYRILGVSTD</sequence>
<name>A0ABV6QSV0_9ACTN</name>
<dbReference type="RefSeq" id="WP_380052791.1">
    <property type="nucleotide sequence ID" value="NZ_JBHLTC010000036.1"/>
</dbReference>
<feature type="chain" id="PRO_5047027440" evidence="5">
    <location>
        <begin position="25"/>
        <end position="302"/>
    </location>
</feature>
<proteinExistence type="inferred from homology"/>
<comment type="similarity">
    <text evidence="1">Belongs to the peptidase C40 family.</text>
</comment>
<dbReference type="Gene3D" id="3.90.1720.10">
    <property type="entry name" value="endopeptidase domain like (from Nostoc punctiforme)"/>
    <property type="match status" value="1"/>
</dbReference>
<keyword evidence="4" id="KW-0788">Thiol protease</keyword>
<protein>
    <submittedName>
        <fullName evidence="7">C40 family peptidase</fullName>
    </submittedName>
</protein>